<dbReference type="GO" id="GO:0017000">
    <property type="term" value="P:antibiotic biosynthetic process"/>
    <property type="evidence" value="ECO:0007669"/>
    <property type="project" value="UniProtKB-ARBA"/>
</dbReference>
<feature type="domain" description="Carrier" evidence="3">
    <location>
        <begin position="21"/>
        <end position="96"/>
    </location>
</feature>
<dbReference type="GO" id="GO:0031177">
    <property type="term" value="F:phosphopantetheine binding"/>
    <property type="evidence" value="ECO:0007669"/>
    <property type="project" value="InterPro"/>
</dbReference>
<keyword evidence="5" id="KW-1185">Reference proteome</keyword>
<dbReference type="Proteomes" id="UP000619355">
    <property type="component" value="Unassembled WGS sequence"/>
</dbReference>
<evidence type="ECO:0000313" key="4">
    <source>
        <dbReference type="EMBL" id="GHG63566.1"/>
    </source>
</evidence>
<keyword evidence="2" id="KW-0597">Phosphoprotein</keyword>
<reference evidence="5" key="1">
    <citation type="journal article" date="2019" name="Int. J. Syst. Evol. Microbiol.">
        <title>The Global Catalogue of Microorganisms (GCM) 10K type strain sequencing project: providing services to taxonomists for standard genome sequencing and annotation.</title>
        <authorList>
            <consortium name="The Broad Institute Genomics Platform"/>
            <consortium name="The Broad Institute Genome Sequencing Center for Infectious Disease"/>
            <person name="Wu L."/>
            <person name="Ma J."/>
        </authorList>
    </citation>
    <scope>NUCLEOTIDE SEQUENCE [LARGE SCALE GENOMIC DNA]</scope>
    <source>
        <strain evidence="5">JCM 4253</strain>
    </source>
</reference>
<dbReference type="EMBL" id="BNBF01000018">
    <property type="protein sequence ID" value="GHG63566.1"/>
    <property type="molecule type" value="Genomic_DNA"/>
</dbReference>
<evidence type="ECO:0000256" key="1">
    <source>
        <dbReference type="ARBA" id="ARBA00022450"/>
    </source>
</evidence>
<accession>A0A919EZT0</accession>
<dbReference type="SMART" id="SM00823">
    <property type="entry name" value="PKS_PP"/>
    <property type="match status" value="1"/>
</dbReference>
<dbReference type="InterPro" id="IPR020806">
    <property type="entry name" value="PKS_PP-bd"/>
</dbReference>
<evidence type="ECO:0000313" key="5">
    <source>
        <dbReference type="Proteomes" id="UP000619355"/>
    </source>
</evidence>
<dbReference type="InterPro" id="IPR009081">
    <property type="entry name" value="PP-bd_ACP"/>
</dbReference>
<dbReference type="InterPro" id="IPR036736">
    <property type="entry name" value="ACP-like_sf"/>
</dbReference>
<protein>
    <recommendedName>
        <fullName evidence="3">Carrier domain-containing protein</fullName>
    </recommendedName>
</protein>
<evidence type="ECO:0000256" key="2">
    <source>
        <dbReference type="ARBA" id="ARBA00022553"/>
    </source>
</evidence>
<evidence type="ECO:0000259" key="3">
    <source>
        <dbReference type="PROSITE" id="PS50075"/>
    </source>
</evidence>
<dbReference type="AlphaFoldDB" id="A0A919EZT0"/>
<dbReference type="Pfam" id="PF00550">
    <property type="entry name" value="PP-binding"/>
    <property type="match status" value="1"/>
</dbReference>
<sequence length="133" mass="14797">MTTTTPLVEQLRALPRPERRSRVEELARTEFRTALLMSEDEDVPLDQNYFDLGLTSLRVTEIKQRLEAQLGCAIDTAVLFAVPTLGRLVEYLQNEILPKLTGEATAAQPKAASTVPAGRKALVTDLLNDLYKD</sequence>
<proteinExistence type="predicted"/>
<dbReference type="Gene3D" id="1.10.1200.10">
    <property type="entry name" value="ACP-like"/>
    <property type="match status" value="1"/>
</dbReference>
<dbReference type="RefSeq" id="WP_189984821.1">
    <property type="nucleotide sequence ID" value="NZ_BNBF01000018.1"/>
</dbReference>
<name>A0A919EZT0_9ACTN</name>
<comment type="caution">
    <text evidence="4">The sequence shown here is derived from an EMBL/GenBank/DDBJ whole genome shotgun (WGS) entry which is preliminary data.</text>
</comment>
<dbReference type="SUPFAM" id="SSF47336">
    <property type="entry name" value="ACP-like"/>
    <property type="match status" value="1"/>
</dbReference>
<gene>
    <name evidence="4" type="ORF">GCM10018980_54260</name>
</gene>
<keyword evidence="1" id="KW-0596">Phosphopantetheine</keyword>
<organism evidence="4 5">
    <name type="scientific">Streptomyces capoamus</name>
    <dbReference type="NCBI Taxonomy" id="68183"/>
    <lineage>
        <taxon>Bacteria</taxon>
        <taxon>Bacillati</taxon>
        <taxon>Actinomycetota</taxon>
        <taxon>Actinomycetes</taxon>
        <taxon>Kitasatosporales</taxon>
        <taxon>Streptomycetaceae</taxon>
        <taxon>Streptomyces</taxon>
    </lineage>
</organism>
<dbReference type="PROSITE" id="PS50075">
    <property type="entry name" value="CARRIER"/>
    <property type="match status" value="1"/>
</dbReference>